<protein>
    <submittedName>
        <fullName evidence="2">Uncharacterized protein</fullName>
    </submittedName>
</protein>
<accession>A0AAD7HA89</accession>
<organism evidence="2 3">
    <name type="scientific">Mycena metata</name>
    <dbReference type="NCBI Taxonomy" id="1033252"/>
    <lineage>
        <taxon>Eukaryota</taxon>
        <taxon>Fungi</taxon>
        <taxon>Dikarya</taxon>
        <taxon>Basidiomycota</taxon>
        <taxon>Agaricomycotina</taxon>
        <taxon>Agaricomycetes</taxon>
        <taxon>Agaricomycetidae</taxon>
        <taxon>Agaricales</taxon>
        <taxon>Marasmiineae</taxon>
        <taxon>Mycenaceae</taxon>
        <taxon>Mycena</taxon>
    </lineage>
</organism>
<dbReference type="AlphaFoldDB" id="A0AAD7HA89"/>
<evidence type="ECO:0000313" key="2">
    <source>
        <dbReference type="EMBL" id="KAJ7716154.1"/>
    </source>
</evidence>
<evidence type="ECO:0000256" key="1">
    <source>
        <dbReference type="SAM" id="MobiDB-lite"/>
    </source>
</evidence>
<feature type="compositionally biased region" description="Gly residues" evidence="1">
    <location>
        <begin position="1"/>
        <end position="17"/>
    </location>
</feature>
<keyword evidence="3" id="KW-1185">Reference proteome</keyword>
<evidence type="ECO:0000313" key="3">
    <source>
        <dbReference type="Proteomes" id="UP001215598"/>
    </source>
</evidence>
<dbReference type="Proteomes" id="UP001215598">
    <property type="component" value="Unassembled WGS sequence"/>
</dbReference>
<proteinExistence type="predicted"/>
<comment type="caution">
    <text evidence="2">The sequence shown here is derived from an EMBL/GenBank/DDBJ whole genome shotgun (WGS) entry which is preliminary data.</text>
</comment>
<sequence length="101" mass="10235">MGLRAGGGGDRGEGGTGDNDEERGDEDGDDATLRFAAARLVCSGTGVDGVREEGSVAVQITATVAVDGGRWTMDGTMGFPVGMTEAKTEAVAEANQEIVDL</sequence>
<gene>
    <name evidence="2" type="ORF">B0H16DRAFT_1476953</name>
</gene>
<dbReference type="EMBL" id="JARKIB010000296">
    <property type="protein sequence ID" value="KAJ7716154.1"/>
    <property type="molecule type" value="Genomic_DNA"/>
</dbReference>
<reference evidence="2" key="1">
    <citation type="submission" date="2023-03" db="EMBL/GenBank/DDBJ databases">
        <title>Massive genome expansion in bonnet fungi (Mycena s.s.) driven by repeated elements and novel gene families across ecological guilds.</title>
        <authorList>
            <consortium name="Lawrence Berkeley National Laboratory"/>
            <person name="Harder C.B."/>
            <person name="Miyauchi S."/>
            <person name="Viragh M."/>
            <person name="Kuo A."/>
            <person name="Thoen E."/>
            <person name="Andreopoulos B."/>
            <person name="Lu D."/>
            <person name="Skrede I."/>
            <person name="Drula E."/>
            <person name="Henrissat B."/>
            <person name="Morin E."/>
            <person name="Kohler A."/>
            <person name="Barry K."/>
            <person name="LaButti K."/>
            <person name="Morin E."/>
            <person name="Salamov A."/>
            <person name="Lipzen A."/>
            <person name="Mereny Z."/>
            <person name="Hegedus B."/>
            <person name="Baldrian P."/>
            <person name="Stursova M."/>
            <person name="Weitz H."/>
            <person name="Taylor A."/>
            <person name="Grigoriev I.V."/>
            <person name="Nagy L.G."/>
            <person name="Martin F."/>
            <person name="Kauserud H."/>
        </authorList>
    </citation>
    <scope>NUCLEOTIDE SEQUENCE</scope>
    <source>
        <strain evidence="2">CBHHK182m</strain>
    </source>
</reference>
<name>A0AAD7HA89_9AGAR</name>
<feature type="compositionally biased region" description="Acidic residues" evidence="1">
    <location>
        <begin position="18"/>
        <end position="30"/>
    </location>
</feature>
<feature type="region of interest" description="Disordered" evidence="1">
    <location>
        <begin position="1"/>
        <end position="30"/>
    </location>
</feature>